<comment type="caution">
    <text evidence="2">The sequence shown here is derived from an EMBL/GenBank/DDBJ whole genome shotgun (WGS) entry which is preliminary data.</text>
</comment>
<keyword evidence="3" id="KW-1185">Reference proteome</keyword>
<reference evidence="2 3" key="1">
    <citation type="journal article" date="2018" name="Front. Microbiol.">
        <title>Prospects for Fungal Bioremediation of Acidic Radioactive Waste Sites: Characterization and Genome Sequence of Rhodotorula taiwanensis MD1149.</title>
        <authorList>
            <person name="Tkavc R."/>
            <person name="Matrosova V.Y."/>
            <person name="Grichenko O.E."/>
            <person name="Gostincar C."/>
            <person name="Volpe R.P."/>
            <person name="Klimenkova P."/>
            <person name="Gaidamakova E.K."/>
            <person name="Zhou C.E."/>
            <person name="Stewart B.J."/>
            <person name="Lyman M.G."/>
            <person name="Malfatti S.A."/>
            <person name="Rubinfeld B."/>
            <person name="Courtot M."/>
            <person name="Singh J."/>
            <person name="Dalgard C.L."/>
            <person name="Hamilton T."/>
            <person name="Frey K.G."/>
            <person name="Gunde-Cimerman N."/>
            <person name="Dugan L."/>
            <person name="Daly M.J."/>
        </authorList>
    </citation>
    <scope>NUCLEOTIDE SEQUENCE [LARGE SCALE GENOMIC DNA]</scope>
    <source>
        <strain evidence="2 3">MD1149</strain>
    </source>
</reference>
<feature type="compositionally biased region" description="Low complexity" evidence="1">
    <location>
        <begin position="1"/>
        <end position="20"/>
    </location>
</feature>
<dbReference type="AlphaFoldDB" id="A0A2S5BIB3"/>
<accession>A0A2S5BIB3</accession>
<evidence type="ECO:0000313" key="2">
    <source>
        <dbReference type="EMBL" id="POY76516.1"/>
    </source>
</evidence>
<proteinExistence type="predicted"/>
<gene>
    <name evidence="2" type="ORF">BMF94_0357</name>
</gene>
<organism evidence="2 3">
    <name type="scientific">Rhodotorula taiwanensis</name>
    <dbReference type="NCBI Taxonomy" id="741276"/>
    <lineage>
        <taxon>Eukaryota</taxon>
        <taxon>Fungi</taxon>
        <taxon>Dikarya</taxon>
        <taxon>Basidiomycota</taxon>
        <taxon>Pucciniomycotina</taxon>
        <taxon>Microbotryomycetes</taxon>
        <taxon>Sporidiobolales</taxon>
        <taxon>Sporidiobolaceae</taxon>
        <taxon>Rhodotorula</taxon>
    </lineage>
</organism>
<evidence type="ECO:0000313" key="3">
    <source>
        <dbReference type="Proteomes" id="UP000237144"/>
    </source>
</evidence>
<feature type="region of interest" description="Disordered" evidence="1">
    <location>
        <begin position="1"/>
        <end position="48"/>
    </location>
</feature>
<sequence length="110" mass="12301">MAYNQQYGQPQYPQQAYYNGPPGGDGKGPQMYQNGPPPMGQQGYYPPQQGQFMGQQPMYYGQPGMQPGMHPNVIVQQQRPKDSGPGCSSTVFSERLVVVLYSPYPLYFRA</sequence>
<protein>
    <submittedName>
        <fullName evidence="2">Uncharacterized protein</fullName>
    </submittedName>
</protein>
<evidence type="ECO:0000256" key="1">
    <source>
        <dbReference type="SAM" id="MobiDB-lite"/>
    </source>
</evidence>
<name>A0A2S5BIB3_9BASI</name>
<feature type="compositionally biased region" description="Low complexity" evidence="1">
    <location>
        <begin position="28"/>
        <end position="48"/>
    </location>
</feature>
<dbReference type="EMBL" id="PJQD01000004">
    <property type="protein sequence ID" value="POY76516.1"/>
    <property type="molecule type" value="Genomic_DNA"/>
</dbReference>
<dbReference type="Proteomes" id="UP000237144">
    <property type="component" value="Unassembled WGS sequence"/>
</dbReference>